<evidence type="ECO:0000259" key="2">
    <source>
        <dbReference type="Pfam" id="PF24764"/>
    </source>
</evidence>
<feature type="domain" description="Integrase core" evidence="2">
    <location>
        <begin position="190"/>
        <end position="370"/>
    </location>
</feature>
<dbReference type="PANTHER" id="PTHR46791:SF5">
    <property type="entry name" value="CLR5 DOMAIN-CONTAINING PROTEIN-RELATED"/>
    <property type="match status" value="1"/>
</dbReference>
<accession>A0ABR4FWG8</accession>
<name>A0ABR4FWG8_9EURO</name>
<dbReference type="InterPro" id="IPR058913">
    <property type="entry name" value="Integrase_dom_put"/>
</dbReference>
<evidence type="ECO:0008006" key="5">
    <source>
        <dbReference type="Google" id="ProtNLM"/>
    </source>
</evidence>
<evidence type="ECO:0000259" key="1">
    <source>
        <dbReference type="Pfam" id="PF14420"/>
    </source>
</evidence>
<sequence>MPRPIINLEPYRDQISNLYQTGSSISSIIEILANQYNLEISERTLRARLSGWGVKKQNRTAMKDLVLHARIKVLMYQVGLNEVEIIDILQREGFQISPRTYKYVRHKLGLLQHTTNPILEQQQVEKVLEKLRTEISNGQLEGYGRRMLYHHFRSNGFQIARDRLYSMYQELAPEAVRRRLHDLQRYRGAYIVPGPNFIWSIDGYLKLAPYGIEIYGAIDAYSRYIIWVYVGISARTAVSVLRQFLDTLEITQQQPHFVRSDRGTETILLAEAQHRLQQSLHPEITIQECYLYGTSTANQRIEAWWLQLTRGLLFRYQAYFQGLSAEGNYSNGNLSDQIALYAVYMPLLRIQINSFVRTWNIHTIRKQNNRPHLIPGKPYMLYNFPPHGVQNHGLFFDRDLFQTLQSDVQEWDINEYLPLETYNWTCTQLLELGFNPKDPPKDAGDHAFIPFRTIYLQLRSRIQAYIQQGTQPYLTLSQPSTGAFDWVPQSCTAREGEIQEVEVEYDREE</sequence>
<dbReference type="EMBL" id="JBFTWV010000094">
    <property type="protein sequence ID" value="KAL2787592.1"/>
    <property type="molecule type" value="Genomic_DNA"/>
</dbReference>
<reference evidence="3 4" key="1">
    <citation type="submission" date="2024-07" db="EMBL/GenBank/DDBJ databases">
        <title>Section-level genome sequencing and comparative genomics of Aspergillus sections Usti and Cavernicolus.</title>
        <authorList>
            <consortium name="Lawrence Berkeley National Laboratory"/>
            <person name="Nybo J.L."/>
            <person name="Vesth T.C."/>
            <person name="Theobald S."/>
            <person name="Frisvad J.C."/>
            <person name="Larsen T.O."/>
            <person name="Kjaerboelling I."/>
            <person name="Rothschild-Mancinelli K."/>
            <person name="Lyhne E.K."/>
            <person name="Kogle M.E."/>
            <person name="Barry K."/>
            <person name="Clum A."/>
            <person name="Na H."/>
            <person name="Ledsgaard L."/>
            <person name="Lin J."/>
            <person name="Lipzen A."/>
            <person name="Kuo A."/>
            <person name="Riley R."/>
            <person name="Mondo S."/>
            <person name="Labutti K."/>
            <person name="Haridas S."/>
            <person name="Pangalinan J."/>
            <person name="Salamov A.A."/>
            <person name="Simmons B.A."/>
            <person name="Magnuson J.K."/>
            <person name="Chen J."/>
            <person name="Drula E."/>
            <person name="Henrissat B."/>
            <person name="Wiebenga A."/>
            <person name="Lubbers R.J."/>
            <person name="Gomes A.C."/>
            <person name="Makela M.R."/>
            <person name="Stajich J."/>
            <person name="Grigoriev I.V."/>
            <person name="Mortensen U.H."/>
            <person name="De Vries R.P."/>
            <person name="Baker S.E."/>
            <person name="Andersen M.R."/>
        </authorList>
    </citation>
    <scope>NUCLEOTIDE SEQUENCE [LARGE SCALE GENOMIC DNA]</scope>
    <source>
        <strain evidence="3 4">CBS 209.92</strain>
    </source>
</reference>
<comment type="caution">
    <text evidence="3">The sequence shown here is derived from an EMBL/GenBank/DDBJ whole genome shotgun (WGS) entry which is preliminary data.</text>
</comment>
<protein>
    <recommendedName>
        <fullName evidence="5">Clr5 domain-containing protein</fullName>
    </recommendedName>
</protein>
<evidence type="ECO:0000313" key="3">
    <source>
        <dbReference type="EMBL" id="KAL2787592.1"/>
    </source>
</evidence>
<organism evidence="3 4">
    <name type="scientific">Aspergillus keveii</name>
    <dbReference type="NCBI Taxonomy" id="714993"/>
    <lineage>
        <taxon>Eukaryota</taxon>
        <taxon>Fungi</taxon>
        <taxon>Dikarya</taxon>
        <taxon>Ascomycota</taxon>
        <taxon>Pezizomycotina</taxon>
        <taxon>Eurotiomycetes</taxon>
        <taxon>Eurotiomycetidae</taxon>
        <taxon>Eurotiales</taxon>
        <taxon>Aspergillaceae</taxon>
        <taxon>Aspergillus</taxon>
        <taxon>Aspergillus subgen. Nidulantes</taxon>
    </lineage>
</organism>
<dbReference type="Pfam" id="PF14420">
    <property type="entry name" value="Clr5"/>
    <property type="match status" value="1"/>
</dbReference>
<proteinExistence type="predicted"/>
<feature type="domain" description="Clr5" evidence="1">
    <location>
        <begin position="8"/>
        <end position="56"/>
    </location>
</feature>
<dbReference type="Proteomes" id="UP001610563">
    <property type="component" value="Unassembled WGS sequence"/>
</dbReference>
<dbReference type="Pfam" id="PF24764">
    <property type="entry name" value="rva_4"/>
    <property type="match status" value="1"/>
</dbReference>
<dbReference type="PANTHER" id="PTHR46791">
    <property type="entry name" value="EXPRESSED PROTEIN"/>
    <property type="match status" value="1"/>
</dbReference>
<gene>
    <name evidence="3" type="ORF">BJX66DRAFT_327784</name>
</gene>
<evidence type="ECO:0000313" key="4">
    <source>
        <dbReference type="Proteomes" id="UP001610563"/>
    </source>
</evidence>
<keyword evidence="4" id="KW-1185">Reference proteome</keyword>
<dbReference type="InterPro" id="IPR025676">
    <property type="entry name" value="Clr5_dom"/>
</dbReference>